<accession>A0AAD9D2Z3</accession>
<evidence type="ECO:0000313" key="1">
    <source>
        <dbReference type="EMBL" id="KAK1730961.1"/>
    </source>
</evidence>
<name>A0AAD9D2Z3_GLOAC</name>
<comment type="caution">
    <text evidence="1">The sequence shown here is derived from an EMBL/GenBank/DDBJ whole genome shotgun (WGS) entry which is preliminary data.</text>
</comment>
<keyword evidence="2" id="KW-1185">Reference proteome</keyword>
<dbReference type="RefSeq" id="XP_060371016.1">
    <property type="nucleotide sequence ID" value="XM_060502188.1"/>
</dbReference>
<dbReference type="AlphaFoldDB" id="A0AAD9D2Z3"/>
<sequence>MIPYFVVSWQRLSGSSHRRLERWPSHTWMGTKSVWGGSKVIQCRWWLEWLSATSDPKPTSRPFDTASPSRLNSKRCCRCQASRAVGHAWPWQSIIAVRVTAVFVVRVTFILQQSGRSMSVQTCSRGAVEALENDQSCSSTSSHTLFLRKLSEPPRGRGSRNRIVGSDMLMHVATDISMPVVDSRHRLIGPLVEPAHELLTRSWARVACRSLSRSPLS</sequence>
<organism evidence="1 2">
    <name type="scientific">Glomerella acutata</name>
    <name type="common">Colletotrichum acutatum</name>
    <dbReference type="NCBI Taxonomy" id="27357"/>
    <lineage>
        <taxon>Eukaryota</taxon>
        <taxon>Fungi</taxon>
        <taxon>Dikarya</taxon>
        <taxon>Ascomycota</taxon>
        <taxon>Pezizomycotina</taxon>
        <taxon>Sordariomycetes</taxon>
        <taxon>Hypocreomycetidae</taxon>
        <taxon>Glomerellales</taxon>
        <taxon>Glomerellaceae</taxon>
        <taxon>Colletotrichum</taxon>
        <taxon>Colletotrichum acutatum species complex</taxon>
    </lineage>
</organism>
<protein>
    <submittedName>
        <fullName evidence="1">Uncharacterized protein</fullName>
    </submittedName>
</protein>
<dbReference type="EMBL" id="JAHMHS010000004">
    <property type="protein sequence ID" value="KAK1730961.1"/>
    <property type="molecule type" value="Genomic_DNA"/>
</dbReference>
<gene>
    <name evidence="1" type="ORF">BDZ83DRAFT_290799</name>
</gene>
<dbReference type="Proteomes" id="UP001244207">
    <property type="component" value="Unassembled WGS sequence"/>
</dbReference>
<proteinExistence type="predicted"/>
<dbReference type="GeneID" id="85386087"/>
<evidence type="ECO:0000313" key="2">
    <source>
        <dbReference type="Proteomes" id="UP001244207"/>
    </source>
</evidence>
<reference evidence="1" key="1">
    <citation type="submission" date="2021-12" db="EMBL/GenBank/DDBJ databases">
        <title>Comparative genomics, transcriptomics and evolutionary studies reveal genomic signatures of adaptation to plant cell wall in hemibiotrophic fungi.</title>
        <authorList>
            <consortium name="DOE Joint Genome Institute"/>
            <person name="Baroncelli R."/>
            <person name="Diaz J.F."/>
            <person name="Benocci T."/>
            <person name="Peng M."/>
            <person name="Battaglia E."/>
            <person name="Haridas S."/>
            <person name="Andreopoulos W."/>
            <person name="Labutti K."/>
            <person name="Pangilinan J."/>
            <person name="Floch G.L."/>
            <person name="Makela M.R."/>
            <person name="Henrissat B."/>
            <person name="Grigoriev I.V."/>
            <person name="Crouch J.A."/>
            <person name="De Vries R.P."/>
            <person name="Sukno S.A."/>
            <person name="Thon M.R."/>
        </authorList>
    </citation>
    <scope>NUCLEOTIDE SEQUENCE</scope>
    <source>
        <strain evidence="1">CBS 112980</strain>
    </source>
</reference>